<dbReference type="InterPro" id="IPR043502">
    <property type="entry name" value="DNA/RNA_pol_sf"/>
</dbReference>
<evidence type="ECO:0000313" key="2">
    <source>
        <dbReference type="Proteomes" id="UP000740883"/>
    </source>
</evidence>
<dbReference type="Gene3D" id="3.30.70.270">
    <property type="match status" value="1"/>
</dbReference>
<evidence type="ECO:0000313" key="1">
    <source>
        <dbReference type="EMBL" id="KAF9751283.1"/>
    </source>
</evidence>
<keyword evidence="2" id="KW-1185">Reference proteome</keyword>
<organism evidence="1 2">
    <name type="scientific">Nosema granulosis</name>
    <dbReference type="NCBI Taxonomy" id="83296"/>
    <lineage>
        <taxon>Eukaryota</taxon>
        <taxon>Fungi</taxon>
        <taxon>Fungi incertae sedis</taxon>
        <taxon>Microsporidia</taxon>
        <taxon>Nosematidae</taxon>
        <taxon>Nosema</taxon>
    </lineage>
</organism>
<dbReference type="Proteomes" id="UP000740883">
    <property type="component" value="Unassembled WGS sequence"/>
</dbReference>
<accession>A0A9P6GV89</accession>
<name>A0A9P6GV89_9MICR</name>
<sequence length="107" mass="12280">MKTKVKYLGKTINNTSIKPDISTVFKIENDLNAQNGKEIMKLLGVLNWFRDHILNLSTKIASITSKLSKNNSFAWDKQDEDTVRNAINTIKEQIVLHHPDINKEFVL</sequence>
<dbReference type="SUPFAM" id="SSF56672">
    <property type="entry name" value="DNA/RNA polymerases"/>
    <property type="match status" value="1"/>
</dbReference>
<comment type="caution">
    <text evidence="1">The sequence shown here is derived from an EMBL/GenBank/DDBJ whole genome shotgun (WGS) entry which is preliminary data.</text>
</comment>
<dbReference type="PANTHER" id="PTHR33064:SF37">
    <property type="entry name" value="RIBONUCLEASE H"/>
    <property type="match status" value="1"/>
</dbReference>
<gene>
    <name evidence="1" type="primary">POL_11</name>
    <name evidence="1" type="ORF">NGRA_3437</name>
</gene>
<proteinExistence type="predicted"/>
<dbReference type="InterPro" id="IPR043128">
    <property type="entry name" value="Rev_trsase/Diguanyl_cyclase"/>
</dbReference>
<reference evidence="1 2" key="1">
    <citation type="journal article" date="2020" name="Genome Biol. Evol.">
        <title>Comparative genomics of strictly vertically transmitted, feminizing microsporidia endosymbionts of amphipod crustaceans.</title>
        <authorList>
            <person name="Cormier A."/>
            <person name="Chebbi M.A."/>
            <person name="Giraud I."/>
            <person name="Wattier R."/>
            <person name="Teixeira M."/>
            <person name="Gilbert C."/>
            <person name="Rigaud T."/>
            <person name="Cordaux R."/>
        </authorList>
    </citation>
    <scope>NUCLEOTIDE SEQUENCE [LARGE SCALE GENOMIC DNA]</scope>
    <source>
        <strain evidence="1 2">Ou3-Ou53</strain>
    </source>
</reference>
<dbReference type="OrthoDB" id="2280012at2759"/>
<protein>
    <submittedName>
        <fullName evidence="1">Retrovirus-related Pol polyprotein from transposon</fullName>
    </submittedName>
</protein>
<dbReference type="AlphaFoldDB" id="A0A9P6GV89"/>
<dbReference type="EMBL" id="SBJO01001114">
    <property type="protein sequence ID" value="KAF9751283.1"/>
    <property type="molecule type" value="Genomic_DNA"/>
</dbReference>
<dbReference type="InterPro" id="IPR051320">
    <property type="entry name" value="Viral_Replic_Matur_Polypro"/>
</dbReference>
<dbReference type="PANTHER" id="PTHR33064">
    <property type="entry name" value="POL PROTEIN"/>
    <property type="match status" value="1"/>
</dbReference>